<evidence type="ECO:0000259" key="1">
    <source>
        <dbReference type="Pfam" id="PF01738"/>
    </source>
</evidence>
<dbReference type="PANTHER" id="PTHR46623:SF6">
    <property type="entry name" value="ALPHA_BETA-HYDROLASES SUPERFAMILY PROTEIN"/>
    <property type="match status" value="1"/>
</dbReference>
<proteinExistence type="predicted"/>
<evidence type="ECO:0000313" key="3">
    <source>
        <dbReference type="Proteomes" id="UP000001176"/>
    </source>
</evidence>
<dbReference type="PANTHER" id="PTHR46623">
    <property type="entry name" value="CARBOXYMETHYLENEBUTENOLIDASE-RELATED"/>
    <property type="match status" value="1"/>
</dbReference>
<dbReference type="HOGENOM" id="CLU_054590_7_3_5"/>
<dbReference type="OrthoDB" id="9771666at2"/>
<dbReference type="InterPro" id="IPR002925">
    <property type="entry name" value="Dienelactn_hydro"/>
</dbReference>
<feature type="domain" description="Dienelactone hydrolase" evidence="1">
    <location>
        <begin position="16"/>
        <end position="218"/>
    </location>
</feature>
<organism evidence="2 3">
    <name type="scientific">Gluconacetobacter diazotrophicus (strain ATCC 49037 / DSM 5601 / CCUG 37298 / CIP 103539 / LMG 7603 / PAl5)</name>
    <dbReference type="NCBI Taxonomy" id="272568"/>
    <lineage>
        <taxon>Bacteria</taxon>
        <taxon>Pseudomonadati</taxon>
        <taxon>Pseudomonadota</taxon>
        <taxon>Alphaproteobacteria</taxon>
        <taxon>Acetobacterales</taxon>
        <taxon>Acetobacteraceae</taxon>
        <taxon>Gluconacetobacter</taxon>
    </lineage>
</organism>
<evidence type="ECO:0000313" key="2">
    <source>
        <dbReference type="EMBL" id="CAP55997.1"/>
    </source>
</evidence>
<name>A9HK54_GLUDA</name>
<dbReference type="AlphaFoldDB" id="A9HK54"/>
<protein>
    <submittedName>
        <fullName evidence="2">Dienelactone hydrolase</fullName>
    </submittedName>
</protein>
<dbReference type="Gene3D" id="3.40.50.1820">
    <property type="entry name" value="alpha/beta hydrolase"/>
    <property type="match status" value="1"/>
</dbReference>
<dbReference type="InterPro" id="IPR029058">
    <property type="entry name" value="AB_hydrolase_fold"/>
</dbReference>
<dbReference type="KEGG" id="gdi:GDI2054"/>
<dbReference type="eggNOG" id="COG0412">
    <property type="taxonomic scope" value="Bacteria"/>
</dbReference>
<dbReference type="SUPFAM" id="SSF53474">
    <property type="entry name" value="alpha/beta-Hydrolases"/>
    <property type="match status" value="1"/>
</dbReference>
<keyword evidence="3" id="KW-1185">Reference proteome</keyword>
<dbReference type="EMBL" id="AM889285">
    <property type="protein sequence ID" value="CAP55997.1"/>
    <property type="molecule type" value="Genomic_DNA"/>
</dbReference>
<keyword evidence="2" id="KW-0378">Hydrolase</keyword>
<dbReference type="InterPro" id="IPR051049">
    <property type="entry name" value="Dienelactone_hydrolase-like"/>
</dbReference>
<dbReference type="GO" id="GO:0016787">
    <property type="term" value="F:hydrolase activity"/>
    <property type="evidence" value="ECO:0007669"/>
    <property type="project" value="UniProtKB-KW"/>
</dbReference>
<gene>
    <name evidence="2" type="ordered locus">GDI2054</name>
</gene>
<dbReference type="STRING" id="272568.GDI2054"/>
<dbReference type="Proteomes" id="UP000001176">
    <property type="component" value="Chromosome"/>
</dbReference>
<dbReference type="Pfam" id="PF01738">
    <property type="entry name" value="DLH"/>
    <property type="match status" value="1"/>
</dbReference>
<reference evidence="2 3" key="1">
    <citation type="journal article" date="2009" name="BMC Genomics">
        <title>Complete genome sequence of the sugarcane nitrogen-fixing endophyte Gluconacetobacter diazotrophicus Pal5.</title>
        <authorList>
            <person name="Bertalan M."/>
            <person name="Albano R."/>
            <person name="Padua V."/>
            <person name="Rouws L."/>
            <person name="Rojas C."/>
            <person name="Hemerly A."/>
            <person name="Teixeira K."/>
            <person name="Schwab S."/>
            <person name="Araujo J."/>
            <person name="Oliveira A."/>
            <person name="Franca L."/>
            <person name="Magalhaes V."/>
            <person name="Alqueres S."/>
            <person name="Cardoso A."/>
            <person name="Almeida W."/>
            <person name="Loureiro M.M."/>
            <person name="Nogueira E."/>
            <person name="Cidade D."/>
            <person name="Oliveira D."/>
            <person name="Simao T."/>
            <person name="Macedo J."/>
            <person name="Valadao A."/>
            <person name="Dreschsel M."/>
            <person name="Freitas F."/>
            <person name="Vidal M."/>
            <person name="Guedes H."/>
            <person name="Rodrigues E."/>
            <person name="Meneses C."/>
            <person name="Brioso P."/>
            <person name="Pozzer L."/>
            <person name="Figueiredo D."/>
            <person name="Montano H."/>
            <person name="Junior J."/>
            <person name="Filho G."/>
            <person name="Flores V."/>
            <person name="Ferreira B."/>
            <person name="Branco A."/>
            <person name="Gonzalez P."/>
            <person name="Guillobel H."/>
            <person name="Lemos M."/>
            <person name="Seibel L."/>
            <person name="Macedo J."/>
            <person name="Alves-Ferreira M."/>
            <person name="Sachetto-Martins G."/>
            <person name="Coelho A."/>
            <person name="Santos E."/>
            <person name="Amaral G."/>
            <person name="Neves A."/>
            <person name="Pacheco A.B."/>
            <person name="Carvalho D."/>
            <person name="Lery L."/>
            <person name="Bisch P."/>
            <person name="Rossle S.C."/>
            <person name="Urmenyi T."/>
            <person name="Kruger W.V."/>
            <person name="Martins O."/>
            <person name="Baldani J.I."/>
            <person name="Ferreira P.C."/>
        </authorList>
    </citation>
    <scope>NUCLEOTIDE SEQUENCE [LARGE SCALE GENOMIC DNA]</scope>
    <source>
        <strain evidence="3">ATCC 49037 / DSM 5601 / CCUG 37298 / CIP 103539 / LMG 7603 / PAl5</strain>
    </source>
</reference>
<sequence>MGTITSLTASDGHTLSAYLAGPADASRALVVVQEIFGVNTHIRAVCDGFAADGYRVIAPALFDRAERDVELAYDSDGVQTGLRLRAAIAPEETLLDLTAAARALGLARIGIIGYCWGGTLAWLAACRTDLFAAAVGWYGAGIAAQKDLTPHCPVELHFGETDGSIPMSDIAAIRAAHPEVTIFTYPDAGHGFGCSERDSFNAQAASLARTRSLAFFEKNL</sequence>
<accession>A9HK54</accession>
<dbReference type="RefSeq" id="WP_012225752.1">
    <property type="nucleotide sequence ID" value="NC_010125.1"/>
</dbReference>
<dbReference type="KEGG" id="gdj:Gdia_0275"/>